<keyword evidence="4" id="KW-1003">Cell membrane</keyword>
<name>I3Y8R4_THIV6</name>
<dbReference type="PANTHER" id="PTHR34702">
    <property type="entry name" value="NA(+)/H(+) ANTIPORTER SUBUNIT F1"/>
    <property type="match status" value="1"/>
</dbReference>
<dbReference type="STRING" id="765911.Thivi_1374"/>
<comment type="similarity">
    <text evidence="2">Belongs to the CPA3 antiporters (TC 2.A.63) subunit F family.</text>
</comment>
<evidence type="ECO:0000256" key="6">
    <source>
        <dbReference type="ARBA" id="ARBA00022989"/>
    </source>
</evidence>
<organism evidence="10 11">
    <name type="scientific">Thiocystis violascens (strain ATCC 17096 / DSM 198 / 6111)</name>
    <name type="common">Chromatium violascens</name>
    <dbReference type="NCBI Taxonomy" id="765911"/>
    <lineage>
        <taxon>Bacteria</taxon>
        <taxon>Pseudomonadati</taxon>
        <taxon>Pseudomonadota</taxon>
        <taxon>Gammaproteobacteria</taxon>
        <taxon>Chromatiales</taxon>
        <taxon>Chromatiaceae</taxon>
        <taxon>Thiocystis</taxon>
    </lineage>
</organism>
<evidence type="ECO:0000256" key="2">
    <source>
        <dbReference type="ARBA" id="ARBA00009212"/>
    </source>
</evidence>
<dbReference type="GO" id="GO:0015385">
    <property type="term" value="F:sodium:proton antiporter activity"/>
    <property type="evidence" value="ECO:0007669"/>
    <property type="project" value="TreeGrafter"/>
</dbReference>
<evidence type="ECO:0000313" key="11">
    <source>
        <dbReference type="Proteomes" id="UP000006062"/>
    </source>
</evidence>
<keyword evidence="7 9" id="KW-0472">Membrane</keyword>
<evidence type="ECO:0000256" key="3">
    <source>
        <dbReference type="ARBA" id="ARBA00022448"/>
    </source>
</evidence>
<feature type="transmembrane region" description="Helical" evidence="9">
    <location>
        <begin position="6"/>
        <end position="24"/>
    </location>
</feature>
<evidence type="ECO:0000256" key="9">
    <source>
        <dbReference type="SAM" id="Phobius"/>
    </source>
</evidence>
<dbReference type="Proteomes" id="UP000006062">
    <property type="component" value="Chromosome"/>
</dbReference>
<evidence type="ECO:0000256" key="1">
    <source>
        <dbReference type="ARBA" id="ARBA00004651"/>
    </source>
</evidence>
<dbReference type="OrthoDB" id="6170784at2"/>
<dbReference type="EMBL" id="CP003154">
    <property type="protein sequence ID" value="AFL73382.1"/>
    <property type="molecule type" value="Genomic_DNA"/>
</dbReference>
<dbReference type="PANTHER" id="PTHR34702:SF1">
    <property type="entry name" value="NA(+)_H(+) ANTIPORTER SUBUNIT F"/>
    <property type="match status" value="1"/>
</dbReference>
<accession>I3Y8R4</accession>
<dbReference type="eggNOG" id="COG2212">
    <property type="taxonomic scope" value="Bacteria"/>
</dbReference>
<sequence>MTEFLLGAAAFVLGTVALGLIRLLRGPGHADRMLAAQLLGTGGVAALLLLGVATGVGAIAEVALLLALLAAFASVAFVSGIHRPDPLGTASMTEHAAPGSSHENKRDTP</sequence>
<keyword evidence="6 9" id="KW-1133">Transmembrane helix</keyword>
<dbReference type="InterPro" id="IPR007208">
    <property type="entry name" value="MrpF/PhaF-like"/>
</dbReference>
<keyword evidence="5 9" id="KW-0812">Transmembrane</keyword>
<gene>
    <name evidence="10" type="ordered locus">Thivi_1374</name>
</gene>
<keyword evidence="3" id="KW-0813">Transport</keyword>
<reference evidence="10 11" key="1">
    <citation type="submission" date="2012-06" db="EMBL/GenBank/DDBJ databases">
        <title>Complete sequence of Thiocystis violascens DSM 198.</title>
        <authorList>
            <consortium name="US DOE Joint Genome Institute"/>
            <person name="Lucas S."/>
            <person name="Han J."/>
            <person name="Lapidus A."/>
            <person name="Cheng J.-F."/>
            <person name="Goodwin L."/>
            <person name="Pitluck S."/>
            <person name="Peters L."/>
            <person name="Ovchinnikova G."/>
            <person name="Teshima H."/>
            <person name="Detter J.C."/>
            <person name="Han C."/>
            <person name="Tapia R."/>
            <person name="Land M."/>
            <person name="Hauser L."/>
            <person name="Kyrpides N."/>
            <person name="Ivanova N."/>
            <person name="Pagani I."/>
            <person name="Vogl K."/>
            <person name="Liu Z."/>
            <person name="Frigaard N.-U."/>
            <person name="Bryant D."/>
            <person name="Woyke T."/>
        </authorList>
    </citation>
    <scope>NUCLEOTIDE SEQUENCE [LARGE SCALE GENOMIC DNA]</scope>
    <source>
        <strain evidence="11">ATCC 17096 / DSM 198 / 6111</strain>
    </source>
</reference>
<feature type="transmembrane region" description="Helical" evidence="9">
    <location>
        <begin position="62"/>
        <end position="82"/>
    </location>
</feature>
<evidence type="ECO:0000256" key="5">
    <source>
        <dbReference type="ARBA" id="ARBA00022692"/>
    </source>
</evidence>
<comment type="subcellular location">
    <subcellularLocation>
        <location evidence="1">Cell membrane</location>
        <topology evidence="1">Multi-pass membrane protein</topology>
    </subcellularLocation>
</comment>
<feature type="region of interest" description="Disordered" evidence="8">
    <location>
        <begin position="88"/>
        <end position="109"/>
    </location>
</feature>
<keyword evidence="11" id="KW-1185">Reference proteome</keyword>
<evidence type="ECO:0000256" key="8">
    <source>
        <dbReference type="SAM" id="MobiDB-lite"/>
    </source>
</evidence>
<dbReference type="HOGENOM" id="CLU_125825_6_0_6"/>
<dbReference type="GO" id="GO:0005886">
    <property type="term" value="C:plasma membrane"/>
    <property type="evidence" value="ECO:0007669"/>
    <property type="project" value="UniProtKB-SubCell"/>
</dbReference>
<evidence type="ECO:0000256" key="4">
    <source>
        <dbReference type="ARBA" id="ARBA00022475"/>
    </source>
</evidence>
<evidence type="ECO:0000313" key="10">
    <source>
        <dbReference type="EMBL" id="AFL73382.1"/>
    </source>
</evidence>
<protein>
    <submittedName>
        <fullName evidence="10">Multisubunit Na+/H+ antiporter, MnhF subunit</fullName>
    </submittedName>
</protein>
<evidence type="ECO:0000256" key="7">
    <source>
        <dbReference type="ARBA" id="ARBA00023136"/>
    </source>
</evidence>
<dbReference type="KEGG" id="tvi:Thivi_1374"/>
<dbReference type="AlphaFoldDB" id="I3Y8R4"/>
<proteinExistence type="inferred from homology"/>
<dbReference type="Pfam" id="PF04066">
    <property type="entry name" value="MrpF_PhaF"/>
    <property type="match status" value="1"/>
</dbReference>
<dbReference type="RefSeq" id="WP_014777859.1">
    <property type="nucleotide sequence ID" value="NC_018012.1"/>
</dbReference>
<feature type="transmembrane region" description="Helical" evidence="9">
    <location>
        <begin position="36"/>
        <end position="56"/>
    </location>
</feature>